<protein>
    <submittedName>
        <fullName evidence="1">Uncharacterized protein</fullName>
    </submittedName>
</protein>
<organism evidence="1 2">
    <name type="scientific">Steinernema carpocapsae</name>
    <name type="common">Entomopathogenic nematode</name>
    <dbReference type="NCBI Taxonomy" id="34508"/>
    <lineage>
        <taxon>Eukaryota</taxon>
        <taxon>Metazoa</taxon>
        <taxon>Ecdysozoa</taxon>
        <taxon>Nematoda</taxon>
        <taxon>Chromadorea</taxon>
        <taxon>Rhabditida</taxon>
        <taxon>Tylenchina</taxon>
        <taxon>Panagrolaimomorpha</taxon>
        <taxon>Strongyloidoidea</taxon>
        <taxon>Steinernematidae</taxon>
        <taxon>Steinernema</taxon>
    </lineage>
</organism>
<dbReference type="AlphaFoldDB" id="A0A4U5MF24"/>
<dbReference type="EMBL" id="AZBU02000008">
    <property type="protein sequence ID" value="TKR67791.1"/>
    <property type="molecule type" value="Genomic_DNA"/>
</dbReference>
<dbReference type="Proteomes" id="UP000298663">
    <property type="component" value="Unassembled WGS sequence"/>
</dbReference>
<evidence type="ECO:0000313" key="2">
    <source>
        <dbReference type="Proteomes" id="UP000298663"/>
    </source>
</evidence>
<reference evidence="1 2" key="2">
    <citation type="journal article" date="2019" name="G3 (Bethesda)">
        <title>Hybrid Assembly of the Genome of the Entomopathogenic Nematode Steinernema carpocapsae Identifies the X-Chromosome.</title>
        <authorList>
            <person name="Serra L."/>
            <person name="Macchietto M."/>
            <person name="Macias-Munoz A."/>
            <person name="McGill C.J."/>
            <person name="Rodriguez I.M."/>
            <person name="Rodriguez B."/>
            <person name="Murad R."/>
            <person name="Mortazavi A."/>
        </authorList>
    </citation>
    <scope>NUCLEOTIDE SEQUENCE [LARGE SCALE GENOMIC DNA]</scope>
    <source>
        <strain evidence="1 2">ALL</strain>
    </source>
</reference>
<accession>A0A4U5MF24</accession>
<proteinExistence type="predicted"/>
<evidence type="ECO:0000313" key="1">
    <source>
        <dbReference type="EMBL" id="TKR67791.1"/>
    </source>
</evidence>
<sequence length="147" mass="17095">MSNRKDHEYPSESALRAPQLAELPVEEMPEIMNREAFGVLRTKLTFEHRNPPSVHHDPWVNLDILWIRNLSLYTPKHAKINTAVAYDQMEAMDFDSSRYSTIDAKIPPLSLARSVFRQTYSVRDQKVNNEMIGLNDEPEDGKTERRK</sequence>
<comment type="caution">
    <text evidence="1">The sequence shown here is derived from an EMBL/GenBank/DDBJ whole genome shotgun (WGS) entry which is preliminary data.</text>
</comment>
<name>A0A4U5MF24_STECR</name>
<reference evidence="1 2" key="1">
    <citation type="journal article" date="2015" name="Genome Biol.">
        <title>Comparative genomics of Steinernema reveals deeply conserved gene regulatory networks.</title>
        <authorList>
            <person name="Dillman A.R."/>
            <person name="Macchietto M."/>
            <person name="Porter C.F."/>
            <person name="Rogers A."/>
            <person name="Williams B."/>
            <person name="Antoshechkin I."/>
            <person name="Lee M.M."/>
            <person name="Goodwin Z."/>
            <person name="Lu X."/>
            <person name="Lewis E.E."/>
            <person name="Goodrich-Blair H."/>
            <person name="Stock S.P."/>
            <person name="Adams B.J."/>
            <person name="Sternberg P.W."/>
            <person name="Mortazavi A."/>
        </authorList>
    </citation>
    <scope>NUCLEOTIDE SEQUENCE [LARGE SCALE GENOMIC DNA]</scope>
    <source>
        <strain evidence="1 2">ALL</strain>
    </source>
</reference>
<keyword evidence="2" id="KW-1185">Reference proteome</keyword>
<gene>
    <name evidence="1" type="ORF">L596_023886</name>
</gene>